<protein>
    <submittedName>
        <fullName evidence="2">Uncharacterized protein</fullName>
    </submittedName>
</protein>
<reference evidence="2" key="1">
    <citation type="journal article" date="2016" name="Nat. Genet.">
        <title>A high-quality carrot genome assembly provides new insights into carotenoid accumulation and asterid genome evolution.</title>
        <authorList>
            <person name="Iorizzo M."/>
            <person name="Ellison S."/>
            <person name="Senalik D."/>
            <person name="Zeng P."/>
            <person name="Satapoomin P."/>
            <person name="Huang J."/>
            <person name="Bowman M."/>
            <person name="Iovene M."/>
            <person name="Sanseverino W."/>
            <person name="Cavagnaro P."/>
            <person name="Yildiz M."/>
            <person name="Macko-Podgorni A."/>
            <person name="Moranska E."/>
            <person name="Grzebelus E."/>
            <person name="Grzebelus D."/>
            <person name="Ashrafi H."/>
            <person name="Zheng Z."/>
            <person name="Cheng S."/>
            <person name="Spooner D."/>
            <person name="Van Deynze A."/>
            <person name="Simon P."/>
        </authorList>
    </citation>
    <scope>NUCLEOTIDE SEQUENCE [LARGE SCALE GENOMIC DNA]</scope>
    <source>
        <tissue evidence="2">Leaf</tissue>
    </source>
</reference>
<evidence type="ECO:0000313" key="2">
    <source>
        <dbReference type="EMBL" id="KZN07060.1"/>
    </source>
</evidence>
<dbReference type="EMBL" id="LNRQ01000002">
    <property type="protein sequence ID" value="KZN07060.1"/>
    <property type="molecule type" value="Genomic_DNA"/>
</dbReference>
<dbReference type="AlphaFoldDB" id="A0A166EWI5"/>
<dbReference type="Proteomes" id="UP000077755">
    <property type="component" value="Chromosome 2"/>
</dbReference>
<reference evidence="3" key="2">
    <citation type="submission" date="2022-03" db="EMBL/GenBank/DDBJ databases">
        <title>Draft title - Genomic analysis of global carrot germplasm unveils the trajectory of domestication and the origin of high carotenoid orange carrot.</title>
        <authorList>
            <person name="Iorizzo M."/>
            <person name="Ellison S."/>
            <person name="Senalik D."/>
            <person name="Macko-Podgorni A."/>
            <person name="Grzebelus D."/>
            <person name="Bostan H."/>
            <person name="Rolling W."/>
            <person name="Curaba J."/>
            <person name="Simon P."/>
        </authorList>
    </citation>
    <scope>NUCLEOTIDE SEQUENCE</scope>
    <source>
        <tissue evidence="3">Leaf</tissue>
    </source>
</reference>
<dbReference type="EMBL" id="CP093344">
    <property type="protein sequence ID" value="WOG89691.1"/>
    <property type="molecule type" value="Genomic_DNA"/>
</dbReference>
<accession>A0A166EWI5</accession>
<gene>
    <name evidence="2" type="ORF">DCAR_007897</name>
    <name evidence="3" type="ORF">DCAR_0208929</name>
</gene>
<evidence type="ECO:0000256" key="1">
    <source>
        <dbReference type="SAM" id="MobiDB-lite"/>
    </source>
</evidence>
<sequence>MSCEEASSKQGGGDVMDPVPSGTKLTYQAVEPMSRVHDNATANVAANVYTGAGEQVKTTTRGGGNSSKCCCCCVGLCRCCTACYVGLFYIPCLGVTMVLNCLCCPVNIAIGRCCPSGTEPIHFRVEDFKSCTSMFC</sequence>
<evidence type="ECO:0000313" key="4">
    <source>
        <dbReference type="Proteomes" id="UP000077755"/>
    </source>
</evidence>
<keyword evidence="4" id="KW-1185">Reference proteome</keyword>
<dbReference type="Gramene" id="KZN07060">
    <property type="protein sequence ID" value="KZN07060"/>
    <property type="gene ID" value="DCAR_007897"/>
</dbReference>
<organism evidence="2">
    <name type="scientific">Daucus carota subsp. sativus</name>
    <name type="common">Carrot</name>
    <dbReference type="NCBI Taxonomy" id="79200"/>
    <lineage>
        <taxon>Eukaryota</taxon>
        <taxon>Viridiplantae</taxon>
        <taxon>Streptophyta</taxon>
        <taxon>Embryophyta</taxon>
        <taxon>Tracheophyta</taxon>
        <taxon>Spermatophyta</taxon>
        <taxon>Magnoliopsida</taxon>
        <taxon>eudicotyledons</taxon>
        <taxon>Gunneridae</taxon>
        <taxon>Pentapetalae</taxon>
        <taxon>asterids</taxon>
        <taxon>campanulids</taxon>
        <taxon>Apiales</taxon>
        <taxon>Apiaceae</taxon>
        <taxon>Apioideae</taxon>
        <taxon>Scandiceae</taxon>
        <taxon>Daucinae</taxon>
        <taxon>Daucus</taxon>
        <taxon>Daucus sect. Daucus</taxon>
    </lineage>
</organism>
<proteinExistence type="predicted"/>
<feature type="region of interest" description="Disordered" evidence="1">
    <location>
        <begin position="1"/>
        <end position="20"/>
    </location>
</feature>
<evidence type="ECO:0000313" key="3">
    <source>
        <dbReference type="EMBL" id="WOG89691.1"/>
    </source>
</evidence>
<name>A0A166EWI5_DAUCS</name>